<feature type="compositionally biased region" description="Polar residues" evidence="1">
    <location>
        <begin position="58"/>
        <end position="67"/>
    </location>
</feature>
<sequence length="220" mass="24899">MTSADGVSKVMTAAFLTSHSISPSIRTSLTPIKKGRQLNTNCTKHFPHPQNKDDNHITPVTTKSSLHLTSPQYPSPHLFLLFTHRPTQYIYRASTHTSQPCHHTKLWKAKNMVRTVLHAVWICPTTLMMTRFNANNFFMRFFCSSTQSKARHHYNRSQGPPPDPDDHGYTRGPHPHDSWCPLCLPTLLPVMKTITEAVHGMHTNAPLLTLNPMILTCTIT</sequence>
<proteinExistence type="predicted"/>
<protein>
    <submittedName>
        <fullName evidence="2">Uncharacterized protein</fullName>
    </submittedName>
</protein>
<organism evidence="2">
    <name type="scientific">Ditylum brightwellii</name>
    <dbReference type="NCBI Taxonomy" id="49249"/>
    <lineage>
        <taxon>Eukaryota</taxon>
        <taxon>Sar</taxon>
        <taxon>Stramenopiles</taxon>
        <taxon>Ochrophyta</taxon>
        <taxon>Bacillariophyta</taxon>
        <taxon>Mediophyceae</taxon>
        <taxon>Lithodesmiophycidae</taxon>
        <taxon>Lithodesmiales</taxon>
        <taxon>Lithodesmiaceae</taxon>
        <taxon>Ditylum</taxon>
    </lineage>
</organism>
<dbReference type="AlphaFoldDB" id="A0A7S4S6D8"/>
<accession>A0A7S4S6D8</accession>
<feature type="region of interest" description="Disordered" evidence="1">
    <location>
        <begin position="45"/>
        <end position="67"/>
    </location>
</feature>
<name>A0A7S4S6D8_9STRA</name>
<dbReference type="EMBL" id="HBNS01038511">
    <property type="protein sequence ID" value="CAE4635971.1"/>
    <property type="molecule type" value="Transcribed_RNA"/>
</dbReference>
<gene>
    <name evidence="2" type="ORF">DBRI00130_LOCUS30047</name>
</gene>
<evidence type="ECO:0000256" key="1">
    <source>
        <dbReference type="SAM" id="MobiDB-lite"/>
    </source>
</evidence>
<evidence type="ECO:0000313" key="2">
    <source>
        <dbReference type="EMBL" id="CAE4635971.1"/>
    </source>
</evidence>
<reference evidence="2" key="1">
    <citation type="submission" date="2021-01" db="EMBL/GenBank/DDBJ databases">
        <authorList>
            <person name="Corre E."/>
            <person name="Pelletier E."/>
            <person name="Niang G."/>
            <person name="Scheremetjew M."/>
            <person name="Finn R."/>
            <person name="Kale V."/>
            <person name="Holt S."/>
            <person name="Cochrane G."/>
            <person name="Meng A."/>
            <person name="Brown T."/>
            <person name="Cohen L."/>
        </authorList>
    </citation>
    <scope>NUCLEOTIDE SEQUENCE</scope>
    <source>
        <strain evidence="2">GSO104</strain>
    </source>
</reference>